<comment type="caution">
    <text evidence="11">The sequence shown here is derived from an EMBL/GenBank/DDBJ whole genome shotgun (WGS) entry which is preliminary data.</text>
</comment>
<dbReference type="PRINTS" id="PR00786">
    <property type="entry name" value="NEPRILYSIN"/>
</dbReference>
<dbReference type="PANTHER" id="PTHR11733">
    <property type="entry name" value="ZINC METALLOPROTEASE FAMILY M13 NEPRILYSIN-RELATED"/>
    <property type="match status" value="1"/>
</dbReference>
<evidence type="ECO:0000313" key="11">
    <source>
        <dbReference type="EMBL" id="PIC46155.1"/>
    </source>
</evidence>
<evidence type="ECO:0000313" key="12">
    <source>
        <dbReference type="Proteomes" id="UP000230233"/>
    </source>
</evidence>
<dbReference type="GO" id="GO:0004222">
    <property type="term" value="F:metalloendopeptidase activity"/>
    <property type="evidence" value="ECO:0007669"/>
    <property type="project" value="InterPro"/>
</dbReference>
<dbReference type="Proteomes" id="UP000230233">
    <property type="component" value="Chromosome II"/>
</dbReference>
<evidence type="ECO:0000256" key="8">
    <source>
        <dbReference type="SAM" id="SignalP"/>
    </source>
</evidence>
<feature type="domain" description="Peptidase M13 C-terminal" evidence="9">
    <location>
        <begin position="547"/>
        <end position="753"/>
    </location>
</feature>
<evidence type="ECO:0000256" key="2">
    <source>
        <dbReference type="ARBA" id="ARBA00007357"/>
    </source>
</evidence>
<dbReference type="Pfam" id="PF05649">
    <property type="entry name" value="Peptidase_M13_N"/>
    <property type="match status" value="1"/>
</dbReference>
<keyword evidence="7" id="KW-0482">Metalloprotease</keyword>
<dbReference type="InterPro" id="IPR008753">
    <property type="entry name" value="Peptidase_M13_N"/>
</dbReference>
<feature type="domain" description="Peptidase M13 N-terminal" evidence="10">
    <location>
        <begin position="87"/>
        <end position="487"/>
    </location>
</feature>
<proteinExistence type="inferred from homology"/>
<feature type="signal peptide" evidence="8">
    <location>
        <begin position="1"/>
        <end position="26"/>
    </location>
</feature>
<sequence>MTTPNGPRVVFLIAVCCLVLGGTVCALPRVPFVVNNDVNATTTTEDKTEEKNTVVEEEKKTYTVGDSEGYQEASRLLQKSLNLSLDPCEDFFEYACRSWVDAHPIPDDLTSYSQFTATREKVLAEMRKLYEDTTTTPTSKSIALVKQIYHTCMDTEKHNAVGARDLLEKIKTFGYWPMVHNEKWREASFDLTKLLSNTIQSRDVSVFFDYGPAEDSRNVSRRLLSFDQGSLGLGYSTRDYYLDDKKYEKQMKAYRKYTIGKVRYYTQDAGMTVNETKIETDVDEIIAFEKQWAAILVAEENRRNYTKLYNVRQFNDLKECMPIIDWKKLTLSTTPFLVHAYMKTNPTIIISDVEYLQKMNTLLQNTDPRIVTNYVLLRWAGSWSQEIGKKYEDLQQEFAFQMYGRKQRQPRWKDCVSSAGGKLSYASGSMYVRKYFDAKAKSTTLDMIADLQEAFRNMMHANDWMDAETKKYALEKGDQMLKQIGYPDFILNDEKLDDWYKGLDGAPEDTFSQLVEKSIQWRNNFYYRRLLEPVNRHEFISSAAVVNAFYSPTRNAIAFPAGILQQPFFDARFPKALNYGGIGAVIGHEITHGFDDTGRQFDNVGNLRDWWDNATSSKFTERAQCIIEQYADVELRGTDLRINGKLTQGENIADNGGIKQAFKAYKSFLEKHGGQEPRLPHFESLSSEQLFFVGYAQVWCGAKTPETKTLLLLTDPHSPETARVNTVLSNQPEFAEAFKCPAGSPMNPTKRCVVW</sequence>
<organism evidence="11 12">
    <name type="scientific">Caenorhabditis nigoni</name>
    <dbReference type="NCBI Taxonomy" id="1611254"/>
    <lineage>
        <taxon>Eukaryota</taxon>
        <taxon>Metazoa</taxon>
        <taxon>Ecdysozoa</taxon>
        <taxon>Nematoda</taxon>
        <taxon>Chromadorea</taxon>
        <taxon>Rhabditida</taxon>
        <taxon>Rhabditina</taxon>
        <taxon>Rhabditomorpha</taxon>
        <taxon>Rhabditoidea</taxon>
        <taxon>Rhabditidae</taxon>
        <taxon>Peloderinae</taxon>
        <taxon>Caenorhabditis</taxon>
    </lineage>
</organism>
<evidence type="ECO:0008006" key="13">
    <source>
        <dbReference type="Google" id="ProtNLM"/>
    </source>
</evidence>
<reference evidence="12" key="1">
    <citation type="submission" date="2017-10" db="EMBL/GenBank/DDBJ databases">
        <title>Rapid genome shrinkage in a self-fertile nematode reveals novel sperm competition proteins.</title>
        <authorList>
            <person name="Yin D."/>
            <person name="Schwarz E.M."/>
            <person name="Thomas C.G."/>
            <person name="Felde R.L."/>
            <person name="Korf I.F."/>
            <person name="Cutter A.D."/>
            <person name="Schartner C.M."/>
            <person name="Ralston E.J."/>
            <person name="Meyer B.J."/>
            <person name="Haag E.S."/>
        </authorList>
    </citation>
    <scope>NUCLEOTIDE SEQUENCE [LARGE SCALE GENOMIC DNA]</scope>
    <source>
        <strain evidence="12">JU1422</strain>
    </source>
</reference>
<keyword evidence="3" id="KW-0645">Protease</keyword>
<dbReference type="AlphaFoldDB" id="A0A2G5V302"/>
<evidence type="ECO:0000259" key="9">
    <source>
        <dbReference type="Pfam" id="PF01431"/>
    </source>
</evidence>
<evidence type="ECO:0000256" key="7">
    <source>
        <dbReference type="ARBA" id="ARBA00023049"/>
    </source>
</evidence>
<comment type="similarity">
    <text evidence="2">Belongs to the peptidase M13 family.</text>
</comment>
<feature type="chain" id="PRO_5013707403" description="Peptidase M13 C-terminal domain-containing protein" evidence="8">
    <location>
        <begin position="27"/>
        <end position="755"/>
    </location>
</feature>
<keyword evidence="5" id="KW-0378">Hydrolase</keyword>
<keyword evidence="6" id="KW-0862">Zinc</keyword>
<dbReference type="OrthoDB" id="6475849at2759"/>
<dbReference type="InterPro" id="IPR024079">
    <property type="entry name" value="MetalloPept_cat_dom_sf"/>
</dbReference>
<dbReference type="STRING" id="1611254.A0A2G5V302"/>
<accession>A0A2G5V302</accession>
<dbReference type="InterPro" id="IPR018497">
    <property type="entry name" value="Peptidase_M13_C"/>
</dbReference>
<gene>
    <name evidence="11" type="primary">Cni-nep-1</name>
    <name evidence="11" type="synonym">Cnig_chr_II.g5939</name>
    <name evidence="11" type="ORF">B9Z55_005939</name>
</gene>
<comment type="cofactor">
    <cofactor evidence="1">
        <name>Zn(2+)</name>
        <dbReference type="ChEBI" id="CHEBI:29105"/>
    </cofactor>
</comment>
<dbReference type="Pfam" id="PF01431">
    <property type="entry name" value="Peptidase_M13"/>
    <property type="match status" value="1"/>
</dbReference>
<evidence type="ECO:0000256" key="4">
    <source>
        <dbReference type="ARBA" id="ARBA00022723"/>
    </source>
</evidence>
<dbReference type="PANTHER" id="PTHR11733:SF237">
    <property type="entry name" value="NEPRILYSIN-LIKE 4"/>
    <property type="match status" value="1"/>
</dbReference>
<keyword evidence="8" id="KW-0732">Signal</keyword>
<evidence type="ECO:0000256" key="3">
    <source>
        <dbReference type="ARBA" id="ARBA00022670"/>
    </source>
</evidence>
<dbReference type="GO" id="GO:0005886">
    <property type="term" value="C:plasma membrane"/>
    <property type="evidence" value="ECO:0007669"/>
    <property type="project" value="TreeGrafter"/>
</dbReference>
<dbReference type="SUPFAM" id="SSF55486">
    <property type="entry name" value="Metalloproteases ('zincins'), catalytic domain"/>
    <property type="match status" value="1"/>
</dbReference>
<keyword evidence="12" id="KW-1185">Reference proteome</keyword>
<evidence type="ECO:0000256" key="5">
    <source>
        <dbReference type="ARBA" id="ARBA00022801"/>
    </source>
</evidence>
<name>A0A2G5V302_9PELO</name>
<dbReference type="GO" id="GO:0046872">
    <property type="term" value="F:metal ion binding"/>
    <property type="evidence" value="ECO:0007669"/>
    <property type="project" value="UniProtKB-KW"/>
</dbReference>
<dbReference type="Gene3D" id="1.10.1380.10">
    <property type="entry name" value="Neutral endopeptidase , domain2"/>
    <property type="match status" value="1"/>
</dbReference>
<evidence type="ECO:0000259" key="10">
    <source>
        <dbReference type="Pfam" id="PF05649"/>
    </source>
</evidence>
<dbReference type="InterPro" id="IPR000718">
    <property type="entry name" value="Peptidase_M13"/>
</dbReference>
<keyword evidence="4" id="KW-0479">Metal-binding</keyword>
<dbReference type="PROSITE" id="PS51885">
    <property type="entry name" value="NEPRILYSIN"/>
    <property type="match status" value="1"/>
</dbReference>
<protein>
    <recommendedName>
        <fullName evidence="13">Peptidase M13 C-terminal domain-containing protein</fullName>
    </recommendedName>
</protein>
<dbReference type="CDD" id="cd08662">
    <property type="entry name" value="M13"/>
    <property type="match status" value="1"/>
</dbReference>
<evidence type="ECO:0000256" key="6">
    <source>
        <dbReference type="ARBA" id="ARBA00022833"/>
    </source>
</evidence>
<dbReference type="InterPro" id="IPR042089">
    <property type="entry name" value="Peptidase_M13_dom_2"/>
</dbReference>
<dbReference type="Gene3D" id="3.40.390.10">
    <property type="entry name" value="Collagenase (Catalytic Domain)"/>
    <property type="match status" value="1"/>
</dbReference>
<evidence type="ECO:0000256" key="1">
    <source>
        <dbReference type="ARBA" id="ARBA00001947"/>
    </source>
</evidence>
<dbReference type="EMBL" id="PDUG01000002">
    <property type="protein sequence ID" value="PIC46155.1"/>
    <property type="molecule type" value="Genomic_DNA"/>
</dbReference>
<dbReference type="GO" id="GO:0016485">
    <property type="term" value="P:protein processing"/>
    <property type="evidence" value="ECO:0007669"/>
    <property type="project" value="TreeGrafter"/>
</dbReference>